<keyword evidence="2" id="KW-1185">Reference proteome</keyword>
<comment type="caution">
    <text evidence="1">The sequence shown here is derived from an EMBL/GenBank/DDBJ whole genome shotgun (WGS) entry which is preliminary data.</text>
</comment>
<gene>
    <name evidence="1" type="ORF">IU449_17225</name>
</gene>
<evidence type="ECO:0000313" key="2">
    <source>
        <dbReference type="Proteomes" id="UP000707731"/>
    </source>
</evidence>
<name>A0ABS0DH44_9NOCA</name>
<dbReference type="RefSeq" id="WP_195003067.1">
    <property type="nucleotide sequence ID" value="NZ_JADLQN010000002.1"/>
</dbReference>
<organism evidence="1 2">
    <name type="scientific">Nocardia higoensis</name>
    <dbReference type="NCBI Taxonomy" id="228599"/>
    <lineage>
        <taxon>Bacteria</taxon>
        <taxon>Bacillati</taxon>
        <taxon>Actinomycetota</taxon>
        <taxon>Actinomycetes</taxon>
        <taxon>Mycobacteriales</taxon>
        <taxon>Nocardiaceae</taxon>
        <taxon>Nocardia</taxon>
    </lineage>
</organism>
<accession>A0ABS0DH44</accession>
<evidence type="ECO:0000313" key="1">
    <source>
        <dbReference type="EMBL" id="MBF6356264.1"/>
    </source>
</evidence>
<dbReference type="Proteomes" id="UP000707731">
    <property type="component" value="Unassembled WGS sequence"/>
</dbReference>
<protein>
    <submittedName>
        <fullName evidence="1">Uncharacterized protein</fullName>
    </submittedName>
</protein>
<proteinExistence type="predicted"/>
<dbReference type="EMBL" id="JADLQN010000002">
    <property type="protein sequence ID" value="MBF6356264.1"/>
    <property type="molecule type" value="Genomic_DNA"/>
</dbReference>
<reference evidence="1 2" key="1">
    <citation type="submission" date="2020-10" db="EMBL/GenBank/DDBJ databases">
        <title>Identification of Nocardia species via Next-generation sequencing and recognition of intraspecies genetic diversity.</title>
        <authorList>
            <person name="Li P."/>
            <person name="Li P."/>
            <person name="Lu B."/>
        </authorList>
    </citation>
    <scope>NUCLEOTIDE SEQUENCE [LARGE SCALE GENOMIC DNA]</scope>
    <source>
        <strain evidence="1 2">BJ06-0143</strain>
    </source>
</reference>
<sequence>MNSSVPMRPAVPVNLAVSMGAAEPMDTCGQIDTAVPVSAVVGTWGRPAADEFPADRRTRAR</sequence>